<gene>
    <name evidence="3" type="ORF">MOQ_006715</name>
</gene>
<evidence type="ECO:0000256" key="1">
    <source>
        <dbReference type="SAM" id="MobiDB-lite"/>
    </source>
</evidence>
<feature type="compositionally biased region" description="Basic and acidic residues" evidence="1">
    <location>
        <begin position="333"/>
        <end position="344"/>
    </location>
</feature>
<feature type="region of interest" description="Disordered" evidence="1">
    <location>
        <begin position="409"/>
        <end position="459"/>
    </location>
</feature>
<evidence type="ECO:0000313" key="4">
    <source>
        <dbReference type="Proteomes" id="UP000007350"/>
    </source>
</evidence>
<keyword evidence="4" id="KW-1185">Reference proteome</keyword>
<evidence type="ECO:0000256" key="2">
    <source>
        <dbReference type="SAM" id="SignalP"/>
    </source>
</evidence>
<feature type="compositionally biased region" description="Polar residues" evidence="1">
    <location>
        <begin position="227"/>
        <end position="258"/>
    </location>
</feature>
<feature type="signal peptide" evidence="2">
    <location>
        <begin position="1"/>
        <end position="22"/>
    </location>
</feature>
<evidence type="ECO:0000313" key="3">
    <source>
        <dbReference type="EMBL" id="EKF29498.1"/>
    </source>
</evidence>
<keyword evidence="2" id="KW-0732">Signal</keyword>
<dbReference type="EMBL" id="AHKC01013072">
    <property type="protein sequence ID" value="EKF29498.1"/>
    <property type="molecule type" value="Genomic_DNA"/>
</dbReference>
<protein>
    <submittedName>
        <fullName evidence="3">Mucin-associated surface protein (MASP), putative</fullName>
    </submittedName>
</protein>
<feature type="chain" id="PRO_5003860918" evidence="2">
    <location>
        <begin position="23"/>
        <end position="484"/>
    </location>
</feature>
<feature type="compositionally biased region" description="Basic and acidic residues" evidence="1">
    <location>
        <begin position="115"/>
        <end position="126"/>
    </location>
</feature>
<sequence>MGRGVWLCDLSLSFCFLLCVDGLLVCAEGCTQVTGVMAMMMTGRVLLVCALCVLWCGSAGSSAEDIADVASLPDVPASGIGVSQEATHLVKTLPVIPDSETETANVKGELPLMSETEHSGSSGKDDAPEEDEYVNDGNSGEEEVKKQHGQISLVLPAGDNNFSTGVGDAGGRASTTSGSSGDSTASTEGRREKADFAAGNTVTGELTQQTTLKLTPGGDVEPRDVLSPTNSRSQETVETQGQSSKQQETSLGTQQQVTELRPLLQDGKTSCKANEIPQKPGDISTQPDTRQATISVVQGQILQSSRLLLGAVTASHQSVQNPETILSTTQQDDAAKQEKERQSEETGGTQREAHEGSETAPAIITATNGVATPHDSESSPAATSSVRCITGTEGNLTTNDLRPLSAEDAASLSNTHEAESASESTENAAAQIAGSETAPITTAKTNDTTTSGDSDSSTAASLTTSPLLLLVVVACAAVAAVVAA</sequence>
<organism evidence="3 4">
    <name type="scientific">Trypanosoma cruzi marinkellei</name>
    <dbReference type="NCBI Taxonomy" id="85056"/>
    <lineage>
        <taxon>Eukaryota</taxon>
        <taxon>Discoba</taxon>
        <taxon>Euglenozoa</taxon>
        <taxon>Kinetoplastea</taxon>
        <taxon>Metakinetoplastina</taxon>
        <taxon>Trypanosomatida</taxon>
        <taxon>Trypanosomatidae</taxon>
        <taxon>Trypanosoma</taxon>
        <taxon>Schizotrypanum</taxon>
    </lineage>
</organism>
<feature type="region of interest" description="Disordered" evidence="1">
    <location>
        <begin position="100"/>
        <end position="289"/>
    </location>
</feature>
<accession>K2M3C3</accession>
<feature type="compositionally biased region" description="Low complexity" evidence="1">
    <location>
        <begin position="447"/>
        <end position="459"/>
    </location>
</feature>
<feature type="compositionally biased region" description="Polar residues" evidence="1">
    <location>
        <begin position="200"/>
        <end position="213"/>
    </location>
</feature>
<feature type="compositionally biased region" description="Low complexity" evidence="1">
    <location>
        <begin position="421"/>
        <end position="430"/>
    </location>
</feature>
<proteinExistence type="predicted"/>
<reference evidence="3 4" key="1">
    <citation type="journal article" date="2012" name="BMC Genomics">
        <title>Comparative genomic analysis of human infective Trypanosoma cruzi lineages with the bat-restricted subspecies T. cruzi marinkellei.</title>
        <authorList>
            <person name="Franzen O."/>
            <person name="Talavera-Lopez C."/>
            <person name="Ochaya S."/>
            <person name="Butler C.E."/>
            <person name="Messenger L.A."/>
            <person name="Lewis M.D."/>
            <person name="Llewellyn M.S."/>
            <person name="Marinkelle C.J."/>
            <person name="Tyler K.M."/>
            <person name="Miles M.A."/>
            <person name="Andersson B."/>
        </authorList>
    </citation>
    <scope>NUCLEOTIDE SEQUENCE [LARGE SCALE GENOMIC DNA]</scope>
    <source>
        <strain evidence="3 4">B7</strain>
    </source>
</reference>
<feature type="compositionally biased region" description="Polar residues" evidence="1">
    <location>
        <begin position="316"/>
        <end position="332"/>
    </location>
</feature>
<feature type="compositionally biased region" description="Low complexity" evidence="1">
    <location>
        <begin position="171"/>
        <end position="187"/>
    </location>
</feature>
<name>K2M3C3_TRYCR</name>
<comment type="caution">
    <text evidence="3">The sequence shown here is derived from an EMBL/GenBank/DDBJ whole genome shotgun (WGS) entry which is preliminary data.</text>
</comment>
<feature type="region of interest" description="Disordered" evidence="1">
    <location>
        <begin position="316"/>
        <end position="360"/>
    </location>
</feature>
<dbReference type="AlphaFoldDB" id="K2M3C3"/>
<dbReference type="Proteomes" id="UP000007350">
    <property type="component" value="Unassembled WGS sequence"/>
</dbReference>